<proteinExistence type="predicted"/>
<accession>A0A1T3P2T8</accession>
<name>A0A1T3P2T8_9ACTN</name>
<keyword evidence="2" id="KW-1185">Reference proteome</keyword>
<dbReference type="EMBL" id="MWQN01000001">
    <property type="protein sequence ID" value="OPC83252.1"/>
    <property type="molecule type" value="Genomic_DNA"/>
</dbReference>
<evidence type="ECO:0000313" key="1">
    <source>
        <dbReference type="EMBL" id="OPC83252.1"/>
    </source>
</evidence>
<gene>
    <name evidence="1" type="ORF">B4N89_21990</name>
</gene>
<dbReference type="Proteomes" id="UP000190037">
    <property type="component" value="Unassembled WGS sequence"/>
</dbReference>
<dbReference type="STRING" id="159449.B4N89_21990"/>
<dbReference type="AlphaFoldDB" id="A0A1T3P2T8"/>
<evidence type="ECO:0000313" key="2">
    <source>
        <dbReference type="Proteomes" id="UP000190037"/>
    </source>
</evidence>
<sequence length="93" mass="10657">MPATFKTHIGGAVVELPATVRTIRESLPEEWHKEFNEAVEDCPANELFALLAKWALKPTTAEEEDRAVFEMLERREREFVEQKRREAEAGESG</sequence>
<protein>
    <submittedName>
        <fullName evidence="1">Uncharacterized protein</fullName>
    </submittedName>
</protein>
<comment type="caution">
    <text evidence="1">The sequence shown here is derived from an EMBL/GenBank/DDBJ whole genome shotgun (WGS) entry which is preliminary data.</text>
</comment>
<organism evidence="1 2">
    <name type="scientific">Embleya scabrispora</name>
    <dbReference type="NCBI Taxonomy" id="159449"/>
    <lineage>
        <taxon>Bacteria</taxon>
        <taxon>Bacillati</taxon>
        <taxon>Actinomycetota</taxon>
        <taxon>Actinomycetes</taxon>
        <taxon>Kitasatosporales</taxon>
        <taxon>Streptomycetaceae</taxon>
        <taxon>Embleya</taxon>
    </lineage>
</organism>
<dbReference type="OrthoDB" id="4271534at2"/>
<dbReference type="RefSeq" id="WP_078977545.1">
    <property type="nucleotide sequence ID" value="NZ_MWQN01000001.1"/>
</dbReference>
<reference evidence="1 2" key="1">
    <citation type="submission" date="2017-03" db="EMBL/GenBank/DDBJ databases">
        <title>Draft genome sequence of Streptomyces scabrisporus NF3, endophyte isolated from Amphipterygium adstringens.</title>
        <authorList>
            <person name="Vazquez M."/>
            <person name="Ceapa C.D."/>
            <person name="Rodriguez Luna D."/>
            <person name="Sanchez Esquivel S."/>
        </authorList>
    </citation>
    <scope>NUCLEOTIDE SEQUENCE [LARGE SCALE GENOMIC DNA]</scope>
    <source>
        <strain evidence="1 2">NF3</strain>
    </source>
</reference>